<dbReference type="PRINTS" id="PR00344">
    <property type="entry name" value="BCTRLSENSOR"/>
</dbReference>
<feature type="transmembrane region" description="Helical" evidence="13">
    <location>
        <begin position="402"/>
        <end position="419"/>
    </location>
</feature>
<feature type="transmembrane region" description="Helical" evidence="13">
    <location>
        <begin position="426"/>
        <end position="444"/>
    </location>
</feature>
<gene>
    <name evidence="15" type="ORF">B5E75_01760</name>
</gene>
<dbReference type="InterPro" id="IPR014729">
    <property type="entry name" value="Rossmann-like_a/b/a_fold"/>
</dbReference>
<evidence type="ECO:0000313" key="16">
    <source>
        <dbReference type="Proteomes" id="UP000195305"/>
    </source>
</evidence>
<evidence type="ECO:0000256" key="8">
    <source>
        <dbReference type="ARBA" id="ARBA00022777"/>
    </source>
</evidence>
<dbReference type="Gene3D" id="1.20.120.620">
    <property type="entry name" value="Backbone structure of the membrane domain of e. Coli histidine kinase receptor kdpd"/>
    <property type="match status" value="1"/>
</dbReference>
<dbReference type="InterPro" id="IPR025201">
    <property type="entry name" value="KdpD_TM"/>
</dbReference>
<dbReference type="Pfam" id="PF13493">
    <property type="entry name" value="DUF4118"/>
    <property type="match status" value="1"/>
</dbReference>
<dbReference type="InterPro" id="IPR052023">
    <property type="entry name" value="Histidine_kinase_KdpD"/>
</dbReference>
<dbReference type="InterPro" id="IPR027417">
    <property type="entry name" value="P-loop_NTPase"/>
</dbReference>
<sequence>MNEEKKHQGRLKIFFGYAMHTGKTYAMLQEAKELTDMSNDVVVGYIENVEGLETILKGLECVPNRQLMLSSPEVDIDAILARHPHIVLIDHMAHTNRNGSRHLKRYQDILEILEAGIDVYTTANVQDIVSLQDDINKITGEHSSETIPDYLFEQAHQVKFIDNEPQYEHHYSVETLKALRELAIKCCAQRIKKLTSLPSKSHFINSEHILVCLSPSPSNAKVIRTAAKLASTYQARLTALYIAPLDKKLSKKEYQYLQENISLAKDLQAQIEVLNDNKVVFEIAEYARISGVTKIVLGQSPTHFFQRSSLSEQLVRLAPQLEIYVIPYIDERSIFKLVRPQLTLNRQDFMRTAGMLILSTLIGGIFYYLDFKESNIILIYILGVLMTALITTRRIYSLASSFISVLIFNFLFTSPRLTLRAYDSRYIVTFIIMFIVAFITSSMTNKLQTSAKDSAQNAYRMKILLETNQKLQKEKNKEGIISVTCHSLMKLLQRDIIFYPVSKNNLEKPLIFCQSPKDTSIFQNEEAVAKWVLKNNKHAGATTKTLSNALCLYLAVRIGDKIYGIIGIYIDDKPLDSYENNIMLSILGELALSLENESVIKEKATADLKAKNEQLRANLLRSISHDLRTPLTSISGNAGILLSTGTILDEDKKKQLYSDIYDDSLWLINLVENLLSVTRIENGSMNLNLKVELIEDVINEALKHINTRRIQHHIQVIQDENILLAKIDARLIVQVIMNILDNAIKYTPDHTTITIQSYLKDKNIYIDIADEGNGINDKDKEHIFDMFYTANRQVADSRRSLGLGLSLCQSIIQAHHGEIKVYDNSPHGTVFQISLPAQEVEIHE</sequence>
<dbReference type="InterPro" id="IPR029016">
    <property type="entry name" value="GAF-like_dom_sf"/>
</dbReference>
<dbReference type="SUPFAM" id="SSF55874">
    <property type="entry name" value="ATPase domain of HSP90 chaperone/DNA topoisomerase II/histidine kinase"/>
    <property type="match status" value="1"/>
</dbReference>
<dbReference type="EMBL" id="NFLJ01000003">
    <property type="protein sequence ID" value="OUQ36275.1"/>
    <property type="molecule type" value="Genomic_DNA"/>
</dbReference>
<protein>
    <recommendedName>
        <fullName evidence="3">histidine kinase</fullName>
        <ecNumber evidence="3">2.7.13.3</ecNumber>
    </recommendedName>
</protein>
<dbReference type="GO" id="GO:0005524">
    <property type="term" value="F:ATP binding"/>
    <property type="evidence" value="ECO:0007669"/>
    <property type="project" value="UniProtKB-KW"/>
</dbReference>
<accession>A0A1Y4T293</accession>
<comment type="caution">
    <text evidence="15">The sequence shown here is derived from an EMBL/GenBank/DDBJ whole genome shotgun (WGS) entry which is preliminary data.</text>
</comment>
<keyword evidence="7" id="KW-0547">Nucleotide-binding</keyword>
<dbReference type="InterPro" id="IPR004358">
    <property type="entry name" value="Sig_transdc_His_kin-like_C"/>
</dbReference>
<dbReference type="InterPro" id="IPR036097">
    <property type="entry name" value="HisK_dim/P_sf"/>
</dbReference>
<evidence type="ECO:0000256" key="5">
    <source>
        <dbReference type="ARBA" id="ARBA00022679"/>
    </source>
</evidence>
<dbReference type="InterPro" id="IPR003661">
    <property type="entry name" value="HisK_dim/P_dom"/>
</dbReference>
<keyword evidence="5" id="KW-0808">Transferase</keyword>
<dbReference type="Pfam" id="PF00512">
    <property type="entry name" value="HisKA"/>
    <property type="match status" value="1"/>
</dbReference>
<dbReference type="SUPFAM" id="SSF52402">
    <property type="entry name" value="Adenine nucleotide alpha hydrolases-like"/>
    <property type="match status" value="1"/>
</dbReference>
<dbReference type="PANTHER" id="PTHR45569">
    <property type="entry name" value="SENSOR PROTEIN KDPD"/>
    <property type="match status" value="1"/>
</dbReference>
<dbReference type="GO" id="GO:0000155">
    <property type="term" value="F:phosphorelay sensor kinase activity"/>
    <property type="evidence" value="ECO:0007669"/>
    <property type="project" value="InterPro"/>
</dbReference>
<keyword evidence="8 15" id="KW-0418">Kinase</keyword>
<evidence type="ECO:0000256" key="12">
    <source>
        <dbReference type="ARBA" id="ARBA00023136"/>
    </source>
</evidence>
<evidence type="ECO:0000259" key="14">
    <source>
        <dbReference type="PROSITE" id="PS50109"/>
    </source>
</evidence>
<dbReference type="InterPro" id="IPR038318">
    <property type="entry name" value="KdpD_sf"/>
</dbReference>
<keyword evidence="12 13" id="KW-0472">Membrane</keyword>
<dbReference type="EC" id="2.7.13.3" evidence="3"/>
<evidence type="ECO:0000256" key="4">
    <source>
        <dbReference type="ARBA" id="ARBA00022553"/>
    </source>
</evidence>
<dbReference type="InterPro" id="IPR003852">
    <property type="entry name" value="Sig_transdc_His_kinase_KdpD_N"/>
</dbReference>
<keyword evidence="16" id="KW-1185">Reference proteome</keyword>
<dbReference type="InterPro" id="IPR003594">
    <property type="entry name" value="HATPase_dom"/>
</dbReference>
<dbReference type="Gene3D" id="1.10.287.130">
    <property type="match status" value="1"/>
</dbReference>
<proteinExistence type="predicted"/>
<dbReference type="InterPro" id="IPR006016">
    <property type="entry name" value="UspA"/>
</dbReference>
<dbReference type="Proteomes" id="UP000195305">
    <property type="component" value="Unassembled WGS sequence"/>
</dbReference>
<keyword evidence="11" id="KW-0902">Two-component regulatory system</keyword>
<dbReference type="PROSITE" id="PS50109">
    <property type="entry name" value="HIS_KIN"/>
    <property type="match status" value="1"/>
</dbReference>
<evidence type="ECO:0000256" key="10">
    <source>
        <dbReference type="ARBA" id="ARBA00022989"/>
    </source>
</evidence>
<dbReference type="OrthoDB" id="9806130at2"/>
<comment type="catalytic activity">
    <reaction evidence="1">
        <text>ATP + protein L-histidine = ADP + protein N-phospho-L-histidine.</text>
        <dbReference type="EC" id="2.7.13.3"/>
    </reaction>
</comment>
<feature type="transmembrane region" description="Helical" evidence="13">
    <location>
        <begin position="376"/>
        <end position="396"/>
    </location>
</feature>
<evidence type="ECO:0000256" key="11">
    <source>
        <dbReference type="ARBA" id="ARBA00023012"/>
    </source>
</evidence>
<keyword evidence="6 13" id="KW-0812">Transmembrane</keyword>
<comment type="subcellular location">
    <subcellularLocation>
        <location evidence="2">Membrane</location>
        <topology evidence="2">Multi-pass membrane protein</topology>
    </subcellularLocation>
</comment>
<evidence type="ECO:0000256" key="6">
    <source>
        <dbReference type="ARBA" id="ARBA00022692"/>
    </source>
</evidence>
<dbReference type="SMART" id="SM00388">
    <property type="entry name" value="HisKA"/>
    <property type="match status" value="1"/>
</dbReference>
<dbReference type="CDD" id="cd00082">
    <property type="entry name" value="HisKA"/>
    <property type="match status" value="1"/>
</dbReference>
<keyword evidence="10 13" id="KW-1133">Transmembrane helix</keyword>
<dbReference type="Pfam" id="PF00582">
    <property type="entry name" value="Usp"/>
    <property type="match status" value="1"/>
</dbReference>
<evidence type="ECO:0000256" key="7">
    <source>
        <dbReference type="ARBA" id="ARBA00022741"/>
    </source>
</evidence>
<dbReference type="SMART" id="SM00387">
    <property type="entry name" value="HATPase_c"/>
    <property type="match status" value="1"/>
</dbReference>
<reference evidence="15 16" key="1">
    <citation type="journal article" date="2018" name="BMC Genomics">
        <title>Whole genome sequencing and function prediction of 133 gut anaerobes isolated from chicken caecum in pure cultures.</title>
        <authorList>
            <person name="Medvecky M."/>
            <person name="Cejkova D."/>
            <person name="Polansky O."/>
            <person name="Karasova D."/>
            <person name="Kubasova T."/>
            <person name="Cizek A."/>
            <person name="Rychlik I."/>
        </authorList>
    </citation>
    <scope>NUCLEOTIDE SEQUENCE [LARGE SCALE GENOMIC DNA]</scope>
    <source>
        <strain evidence="15 16">An13</strain>
    </source>
</reference>
<organism evidence="15 16">
    <name type="scientific">Massilimicrobiota timonensis</name>
    <dbReference type="NCBI Taxonomy" id="1776392"/>
    <lineage>
        <taxon>Bacteria</taxon>
        <taxon>Bacillati</taxon>
        <taxon>Bacillota</taxon>
        <taxon>Erysipelotrichia</taxon>
        <taxon>Erysipelotrichales</taxon>
        <taxon>Erysipelotrichaceae</taxon>
        <taxon>Massilimicrobiota</taxon>
    </lineage>
</organism>
<dbReference type="RefSeq" id="WP_087357077.1">
    <property type="nucleotide sequence ID" value="NZ_NFLJ01000003.1"/>
</dbReference>
<dbReference type="InterPro" id="IPR036890">
    <property type="entry name" value="HATPase_C_sf"/>
</dbReference>
<dbReference type="FunFam" id="3.30.565.10:FF:000006">
    <property type="entry name" value="Sensor histidine kinase WalK"/>
    <property type="match status" value="1"/>
</dbReference>
<feature type="transmembrane region" description="Helical" evidence="13">
    <location>
        <begin position="349"/>
        <end position="369"/>
    </location>
</feature>
<evidence type="ECO:0000256" key="1">
    <source>
        <dbReference type="ARBA" id="ARBA00000085"/>
    </source>
</evidence>
<evidence type="ECO:0000256" key="13">
    <source>
        <dbReference type="SAM" id="Phobius"/>
    </source>
</evidence>
<keyword evidence="9" id="KW-0067">ATP-binding</keyword>
<dbReference type="Gene3D" id="3.40.50.620">
    <property type="entry name" value="HUPs"/>
    <property type="match status" value="1"/>
</dbReference>
<dbReference type="InterPro" id="IPR005467">
    <property type="entry name" value="His_kinase_dom"/>
</dbReference>
<feature type="domain" description="Histidine kinase" evidence="14">
    <location>
        <begin position="622"/>
        <end position="839"/>
    </location>
</feature>
<name>A0A1Y4T293_9FIRM</name>
<dbReference type="Gene3D" id="3.40.50.300">
    <property type="entry name" value="P-loop containing nucleotide triphosphate hydrolases"/>
    <property type="match status" value="1"/>
</dbReference>
<dbReference type="PANTHER" id="PTHR45569:SF1">
    <property type="entry name" value="SENSOR PROTEIN KDPD"/>
    <property type="match status" value="1"/>
</dbReference>
<dbReference type="SUPFAM" id="SSF47384">
    <property type="entry name" value="Homodimeric domain of signal transducing histidine kinase"/>
    <property type="match status" value="1"/>
</dbReference>
<evidence type="ECO:0000256" key="2">
    <source>
        <dbReference type="ARBA" id="ARBA00004141"/>
    </source>
</evidence>
<dbReference type="Gene3D" id="3.30.565.10">
    <property type="entry name" value="Histidine kinase-like ATPase, C-terminal domain"/>
    <property type="match status" value="1"/>
</dbReference>
<dbReference type="Gene3D" id="3.30.450.40">
    <property type="match status" value="1"/>
</dbReference>
<dbReference type="GO" id="GO:0005886">
    <property type="term" value="C:plasma membrane"/>
    <property type="evidence" value="ECO:0007669"/>
    <property type="project" value="TreeGrafter"/>
</dbReference>
<dbReference type="CDD" id="cd00075">
    <property type="entry name" value="HATPase"/>
    <property type="match status" value="1"/>
</dbReference>
<dbReference type="Pfam" id="PF02702">
    <property type="entry name" value="KdpD"/>
    <property type="match status" value="1"/>
</dbReference>
<evidence type="ECO:0000256" key="9">
    <source>
        <dbReference type="ARBA" id="ARBA00022840"/>
    </source>
</evidence>
<evidence type="ECO:0000256" key="3">
    <source>
        <dbReference type="ARBA" id="ARBA00012438"/>
    </source>
</evidence>
<dbReference type="AlphaFoldDB" id="A0A1Y4T293"/>
<keyword evidence="4" id="KW-0597">Phosphoprotein</keyword>
<evidence type="ECO:0000313" key="15">
    <source>
        <dbReference type="EMBL" id="OUQ36275.1"/>
    </source>
</evidence>
<dbReference type="Pfam" id="PF02518">
    <property type="entry name" value="HATPase_c"/>
    <property type="match status" value="1"/>
</dbReference>